<feature type="compositionally biased region" description="Polar residues" evidence="1">
    <location>
        <begin position="46"/>
        <end position="58"/>
    </location>
</feature>
<proteinExistence type="predicted"/>
<protein>
    <submittedName>
        <fullName evidence="2">Uncharacterized protein</fullName>
    </submittedName>
</protein>
<evidence type="ECO:0000313" key="2">
    <source>
        <dbReference type="EMBL" id="SJM29687.1"/>
    </source>
</evidence>
<name>A0A2P9AEY9_9HYPH</name>
<evidence type="ECO:0000256" key="1">
    <source>
        <dbReference type="SAM" id="MobiDB-lite"/>
    </source>
</evidence>
<feature type="compositionally biased region" description="Polar residues" evidence="1">
    <location>
        <begin position="15"/>
        <end position="29"/>
    </location>
</feature>
<organism evidence="2 3">
    <name type="scientific">Mesorhizobium delmotii</name>
    <dbReference type="NCBI Taxonomy" id="1631247"/>
    <lineage>
        <taxon>Bacteria</taxon>
        <taxon>Pseudomonadati</taxon>
        <taxon>Pseudomonadota</taxon>
        <taxon>Alphaproteobacteria</taxon>
        <taxon>Hyphomicrobiales</taxon>
        <taxon>Phyllobacteriaceae</taxon>
        <taxon>Mesorhizobium</taxon>
    </lineage>
</organism>
<gene>
    <name evidence="2" type="ORF">BQ8482_111617</name>
</gene>
<dbReference type="Proteomes" id="UP000245698">
    <property type="component" value="Unassembled WGS sequence"/>
</dbReference>
<dbReference type="AlphaFoldDB" id="A0A2P9AEY9"/>
<dbReference type="EMBL" id="FUIG01000013">
    <property type="protein sequence ID" value="SJM29687.1"/>
    <property type="molecule type" value="Genomic_DNA"/>
</dbReference>
<reference evidence="3" key="1">
    <citation type="submission" date="2016-12" db="EMBL/GenBank/DDBJ databases">
        <authorList>
            <person name="Brunel B."/>
        </authorList>
    </citation>
    <scope>NUCLEOTIDE SEQUENCE [LARGE SCALE GENOMIC DNA]</scope>
</reference>
<evidence type="ECO:0000313" key="3">
    <source>
        <dbReference type="Proteomes" id="UP000245698"/>
    </source>
</evidence>
<accession>A0A2P9AEY9</accession>
<keyword evidence="3" id="KW-1185">Reference proteome</keyword>
<sequence>MLPFTSRWDGRQRVDASSNLSQNRFSYPNITHKHTQCGLRREPESSKSFQEAQPSLTLSDPDKCVAAV</sequence>
<feature type="region of interest" description="Disordered" evidence="1">
    <location>
        <begin position="1"/>
        <end position="61"/>
    </location>
</feature>